<feature type="region of interest" description="Disordered" evidence="1">
    <location>
        <begin position="144"/>
        <end position="200"/>
    </location>
</feature>
<gene>
    <name evidence="2" type="ORF">GCM10010276_86550</name>
</gene>
<proteinExistence type="predicted"/>
<accession>A0ABP6ATE3</accession>
<protein>
    <recommendedName>
        <fullName evidence="4">Transposase</fullName>
    </recommendedName>
</protein>
<sequence>MMKAGAAKLGIGAAETVWTWVRKAEVDAGRRPGVTSGEAAGIKRLRAENAEMRRANETLRVTLRVPRRHDREAGGVGRVGGGVARRRLGPLRTLPRVPVAGLARAFSLVTVTRPVPEGPLAVRRAAHVGPVGHRRRRLREEFGDRARPPIRPGRTCATRSRRTPVRRRRPPDPPASPGGVTVQELPGAETARRDTGPELADHGVVVVDERHGDDPARRLGRVHEELRIRRDRRDGFLAHDVLAGPQAATV</sequence>
<dbReference type="Gene3D" id="1.10.10.10">
    <property type="entry name" value="Winged helix-like DNA-binding domain superfamily/Winged helix DNA-binding domain"/>
    <property type="match status" value="1"/>
</dbReference>
<keyword evidence="3" id="KW-1185">Reference proteome</keyword>
<organism evidence="2 3">
    <name type="scientific">Streptomyces longisporus</name>
    <dbReference type="NCBI Taxonomy" id="1948"/>
    <lineage>
        <taxon>Bacteria</taxon>
        <taxon>Bacillati</taxon>
        <taxon>Actinomycetota</taxon>
        <taxon>Actinomycetes</taxon>
        <taxon>Kitasatosporales</taxon>
        <taxon>Streptomycetaceae</taxon>
        <taxon>Streptomyces</taxon>
    </lineage>
</organism>
<dbReference type="EMBL" id="BAAASG010000029">
    <property type="protein sequence ID" value="GAA2522340.1"/>
    <property type="molecule type" value="Genomic_DNA"/>
</dbReference>
<dbReference type="InterPro" id="IPR036388">
    <property type="entry name" value="WH-like_DNA-bd_sf"/>
</dbReference>
<name>A0ABP6ATE3_STRLO</name>
<feature type="compositionally biased region" description="Basic residues" evidence="1">
    <location>
        <begin position="159"/>
        <end position="169"/>
    </location>
</feature>
<evidence type="ECO:0000313" key="3">
    <source>
        <dbReference type="Proteomes" id="UP001501777"/>
    </source>
</evidence>
<evidence type="ECO:0000256" key="1">
    <source>
        <dbReference type="SAM" id="MobiDB-lite"/>
    </source>
</evidence>
<feature type="compositionally biased region" description="Basic and acidic residues" evidence="1">
    <location>
        <begin position="190"/>
        <end position="200"/>
    </location>
</feature>
<comment type="caution">
    <text evidence="2">The sequence shown here is derived from an EMBL/GenBank/DDBJ whole genome shotgun (WGS) entry which is preliminary data.</text>
</comment>
<dbReference type="Proteomes" id="UP001501777">
    <property type="component" value="Unassembled WGS sequence"/>
</dbReference>
<evidence type="ECO:0000313" key="2">
    <source>
        <dbReference type="EMBL" id="GAA2522340.1"/>
    </source>
</evidence>
<reference evidence="3" key="1">
    <citation type="journal article" date="2019" name="Int. J. Syst. Evol. Microbiol.">
        <title>The Global Catalogue of Microorganisms (GCM) 10K type strain sequencing project: providing services to taxonomists for standard genome sequencing and annotation.</title>
        <authorList>
            <consortium name="The Broad Institute Genomics Platform"/>
            <consortium name="The Broad Institute Genome Sequencing Center for Infectious Disease"/>
            <person name="Wu L."/>
            <person name="Ma J."/>
        </authorList>
    </citation>
    <scope>NUCLEOTIDE SEQUENCE [LARGE SCALE GENOMIC DNA]</scope>
    <source>
        <strain evidence="3">JCM 4395</strain>
    </source>
</reference>
<evidence type="ECO:0008006" key="4">
    <source>
        <dbReference type="Google" id="ProtNLM"/>
    </source>
</evidence>